<organism evidence="1">
    <name type="scientific">Proteus mirabilis</name>
    <dbReference type="NCBI Taxonomy" id="584"/>
    <lineage>
        <taxon>Bacteria</taxon>
        <taxon>Pseudomonadati</taxon>
        <taxon>Pseudomonadota</taxon>
        <taxon>Gammaproteobacteria</taxon>
        <taxon>Enterobacterales</taxon>
        <taxon>Morganellaceae</taxon>
        <taxon>Proteus</taxon>
    </lineage>
</organism>
<comment type="caution">
    <text evidence="1">The sequence shown here is derived from an EMBL/GenBank/DDBJ whole genome shotgun (WGS) entry which is preliminary data.</text>
</comment>
<evidence type="ECO:0000313" key="1">
    <source>
        <dbReference type="EMBL" id="MEY2344585.1"/>
    </source>
</evidence>
<gene>
    <name evidence="1" type="ORF">I3679_013045</name>
</gene>
<sequence length="46" mass="5289">MAKNAVVASVKGSNFFHLYFLHHVDAFYNRLHEMGEKPCFGEYIVA</sequence>
<protein>
    <submittedName>
        <fullName evidence="1">Uncharacterized protein</fullName>
    </submittedName>
</protein>
<dbReference type="EMBL" id="JADQCH020000001">
    <property type="protein sequence ID" value="MEY2344585.1"/>
    <property type="molecule type" value="Genomic_DNA"/>
</dbReference>
<proteinExistence type="predicted"/>
<dbReference type="AlphaFoldDB" id="A0ABD5LT93"/>
<reference evidence="1" key="1">
    <citation type="submission" date="2021-05" db="EMBL/GenBank/DDBJ databases">
        <title>First report of NDM-5 and VEB-6 producing Proteus mirabilis isolated from blood of a sepsis patient in Kolkata, India.</title>
        <authorList>
            <person name="Halder G."/>
            <person name="Chaudhuri B."/>
            <person name="Dutta S."/>
        </authorList>
    </citation>
    <scope>NUCLEOTIDE SEQUENCE [LARGE SCALE GENOMIC DNA]</scope>
    <source>
        <strain evidence="1">7049</strain>
    </source>
</reference>
<name>A0ABD5LT93_PROMI</name>
<accession>A0ABD5LT93</accession>